<dbReference type="Proteomes" id="UP000324897">
    <property type="component" value="Chromosome 7"/>
</dbReference>
<dbReference type="Gramene" id="TVU18734">
    <property type="protein sequence ID" value="TVU18734"/>
    <property type="gene ID" value="EJB05_34846"/>
</dbReference>
<feature type="compositionally biased region" description="Polar residues" evidence="1">
    <location>
        <begin position="37"/>
        <end position="46"/>
    </location>
</feature>
<gene>
    <name evidence="2" type="ORF">EJB05_34846</name>
</gene>
<feature type="non-terminal residue" evidence="2">
    <location>
        <position position="66"/>
    </location>
</feature>
<feature type="non-terminal residue" evidence="2">
    <location>
        <position position="1"/>
    </location>
</feature>
<dbReference type="EMBL" id="RWGY01000029">
    <property type="protein sequence ID" value="TVU18734.1"/>
    <property type="molecule type" value="Genomic_DNA"/>
</dbReference>
<feature type="region of interest" description="Disordered" evidence="1">
    <location>
        <begin position="1"/>
        <end position="66"/>
    </location>
</feature>
<name>A0A5J9U596_9POAL</name>
<accession>A0A5J9U596</accession>
<evidence type="ECO:0000313" key="3">
    <source>
        <dbReference type="Proteomes" id="UP000324897"/>
    </source>
</evidence>
<sequence>MKTRFGGSIALASDKITSEFRPQGNPIQEDTGDAMNASRQRPSTSGELPPATAADPPKEHMLARGN</sequence>
<organism evidence="2 3">
    <name type="scientific">Eragrostis curvula</name>
    <name type="common">weeping love grass</name>
    <dbReference type="NCBI Taxonomy" id="38414"/>
    <lineage>
        <taxon>Eukaryota</taxon>
        <taxon>Viridiplantae</taxon>
        <taxon>Streptophyta</taxon>
        <taxon>Embryophyta</taxon>
        <taxon>Tracheophyta</taxon>
        <taxon>Spermatophyta</taxon>
        <taxon>Magnoliopsida</taxon>
        <taxon>Liliopsida</taxon>
        <taxon>Poales</taxon>
        <taxon>Poaceae</taxon>
        <taxon>PACMAD clade</taxon>
        <taxon>Chloridoideae</taxon>
        <taxon>Eragrostideae</taxon>
        <taxon>Eragrostidinae</taxon>
        <taxon>Eragrostis</taxon>
    </lineage>
</organism>
<keyword evidence="3" id="KW-1185">Reference proteome</keyword>
<protein>
    <submittedName>
        <fullName evidence="2">Uncharacterized protein</fullName>
    </submittedName>
</protein>
<evidence type="ECO:0000256" key="1">
    <source>
        <dbReference type="SAM" id="MobiDB-lite"/>
    </source>
</evidence>
<reference evidence="2 3" key="1">
    <citation type="journal article" date="2019" name="Sci. Rep.">
        <title>A high-quality genome of Eragrostis curvula grass provides insights into Poaceae evolution and supports new strategies to enhance forage quality.</title>
        <authorList>
            <person name="Carballo J."/>
            <person name="Santos B.A.C.M."/>
            <person name="Zappacosta D."/>
            <person name="Garbus I."/>
            <person name="Selva J.P."/>
            <person name="Gallo C.A."/>
            <person name="Diaz A."/>
            <person name="Albertini E."/>
            <person name="Caccamo M."/>
            <person name="Echenique V."/>
        </authorList>
    </citation>
    <scope>NUCLEOTIDE SEQUENCE [LARGE SCALE GENOMIC DNA]</scope>
    <source>
        <strain evidence="3">cv. Victoria</strain>
        <tissue evidence="2">Leaf</tissue>
    </source>
</reference>
<proteinExistence type="predicted"/>
<evidence type="ECO:0000313" key="2">
    <source>
        <dbReference type="EMBL" id="TVU18734.1"/>
    </source>
</evidence>
<feature type="compositionally biased region" description="Basic and acidic residues" evidence="1">
    <location>
        <begin position="56"/>
        <end position="66"/>
    </location>
</feature>
<comment type="caution">
    <text evidence="2">The sequence shown here is derived from an EMBL/GenBank/DDBJ whole genome shotgun (WGS) entry which is preliminary data.</text>
</comment>
<dbReference type="AlphaFoldDB" id="A0A5J9U596"/>